<evidence type="ECO:0000313" key="5">
    <source>
        <dbReference type="EMBL" id="TDA38240.1"/>
    </source>
</evidence>
<evidence type="ECO:0000313" key="6">
    <source>
        <dbReference type="Proteomes" id="UP000316080"/>
    </source>
</evidence>
<accession>A0A520KFY6</accession>
<dbReference type="SUPFAM" id="SSF55729">
    <property type="entry name" value="Acyl-CoA N-acyltransferases (Nat)"/>
    <property type="match status" value="1"/>
</dbReference>
<reference evidence="5 7" key="1">
    <citation type="journal article" date="2019" name="Nat. Microbiol.">
        <title>Expanding anaerobic alkane metabolism in the domain of Archaea.</title>
        <authorList>
            <person name="Wang Y."/>
            <person name="Wegener G."/>
            <person name="Hou J."/>
            <person name="Wang F."/>
            <person name="Xiao X."/>
        </authorList>
    </citation>
    <scope>NUCLEOTIDE SEQUENCE [LARGE SCALE GENOMIC DNA]</scope>
    <source>
        <strain evidence="5">WYZ-LMO11</strain>
    </source>
</reference>
<dbReference type="Proteomes" id="UP000316080">
    <property type="component" value="Unassembled WGS sequence"/>
</dbReference>
<evidence type="ECO:0000259" key="3">
    <source>
        <dbReference type="PROSITE" id="PS51186"/>
    </source>
</evidence>
<evidence type="ECO:0000313" key="7">
    <source>
        <dbReference type="Proteomes" id="UP000317265"/>
    </source>
</evidence>
<evidence type="ECO:0000313" key="4">
    <source>
        <dbReference type="EMBL" id="RZN56585.1"/>
    </source>
</evidence>
<dbReference type="Pfam" id="PF00583">
    <property type="entry name" value="Acetyltransf_1"/>
    <property type="match status" value="1"/>
</dbReference>
<dbReference type="InterPro" id="IPR000182">
    <property type="entry name" value="GNAT_dom"/>
</dbReference>
<evidence type="ECO:0000256" key="2">
    <source>
        <dbReference type="ARBA" id="ARBA00023315"/>
    </source>
</evidence>
<gene>
    <name evidence="5" type="ORF">DSO09_04855</name>
    <name evidence="4" type="ORF">EF809_02450</name>
</gene>
<organism evidence="4 6">
    <name type="scientific">Thermoproteota archaeon</name>
    <dbReference type="NCBI Taxonomy" id="2056631"/>
    <lineage>
        <taxon>Archaea</taxon>
        <taxon>Thermoproteota</taxon>
    </lineage>
</organism>
<feature type="domain" description="N-acetyltransferase" evidence="3">
    <location>
        <begin position="1"/>
        <end position="149"/>
    </location>
</feature>
<dbReference type="CDD" id="cd04301">
    <property type="entry name" value="NAT_SF"/>
    <property type="match status" value="1"/>
</dbReference>
<name>A0A520KFY6_9CREN</name>
<protein>
    <submittedName>
        <fullName evidence="4">GNAT family N-acetyltransferase</fullName>
    </submittedName>
</protein>
<proteinExistence type="predicted"/>
<keyword evidence="2" id="KW-0012">Acyltransferase</keyword>
<dbReference type="GO" id="GO:0016747">
    <property type="term" value="F:acyltransferase activity, transferring groups other than amino-acyl groups"/>
    <property type="evidence" value="ECO:0007669"/>
    <property type="project" value="InterPro"/>
</dbReference>
<reference evidence="4 6" key="2">
    <citation type="journal article" date="2019" name="Nat. Microbiol.">
        <title>Wide diversity of methane and short-chain alkane metabolisms in uncultured archaea.</title>
        <authorList>
            <person name="Borrel G."/>
            <person name="Adam P.S."/>
            <person name="McKay L.J."/>
            <person name="Chen L.X."/>
            <person name="Sierra-Garcia I.N."/>
            <person name="Sieber C.M."/>
            <person name="Letourneur Q."/>
            <person name="Ghozlane A."/>
            <person name="Andersen G.L."/>
            <person name="Li W.J."/>
            <person name="Hallam S.J."/>
            <person name="Muyzer G."/>
            <person name="de Oliveira V.M."/>
            <person name="Inskeep W.P."/>
            <person name="Banfield J.F."/>
            <person name="Gribaldo S."/>
        </authorList>
    </citation>
    <scope>NUCLEOTIDE SEQUENCE [LARGE SCALE GENOMIC DNA]</scope>
    <source>
        <strain evidence="4">Verst-YHS</strain>
    </source>
</reference>
<dbReference type="EMBL" id="QNVI01000055">
    <property type="protein sequence ID" value="TDA38240.1"/>
    <property type="molecule type" value="Genomic_DNA"/>
</dbReference>
<comment type="caution">
    <text evidence="4">The sequence shown here is derived from an EMBL/GenBank/DDBJ whole genome shotgun (WGS) entry which is preliminary data.</text>
</comment>
<dbReference type="PROSITE" id="PS51186">
    <property type="entry name" value="GNAT"/>
    <property type="match status" value="1"/>
</dbReference>
<dbReference type="EMBL" id="RXIH01000021">
    <property type="protein sequence ID" value="RZN56585.1"/>
    <property type="molecule type" value="Genomic_DNA"/>
</dbReference>
<dbReference type="InterPro" id="IPR016181">
    <property type="entry name" value="Acyl_CoA_acyltransferase"/>
</dbReference>
<keyword evidence="1 4" id="KW-0808">Transferase</keyword>
<dbReference type="PANTHER" id="PTHR43800">
    <property type="entry name" value="PEPTIDYL-LYSINE N-ACETYLTRANSFERASE YJAB"/>
    <property type="match status" value="1"/>
</dbReference>
<dbReference type="AlphaFoldDB" id="A0A520KFY6"/>
<dbReference type="Gene3D" id="3.40.630.30">
    <property type="match status" value="1"/>
</dbReference>
<dbReference type="Proteomes" id="UP000317265">
    <property type="component" value="Unassembled WGS sequence"/>
</dbReference>
<sequence>MIRKLSYSDFESILKVINNAAQAYKGLIPSDLWKEPYMSNEELKNEINEGVEFYGWFEDNTLVGVMGIQFVKDVTLIRHAYVIKEYQRKGIGSKLLKYLISLAKTPEILVGTWKNTTWAIHFYEKHGFKLVSYEEKDKLLRKYWKIPDKQIENSVVLRLRK</sequence>
<dbReference type="PANTHER" id="PTHR43800:SF1">
    <property type="entry name" value="PEPTIDYL-LYSINE N-ACETYLTRANSFERASE YJAB"/>
    <property type="match status" value="1"/>
</dbReference>
<evidence type="ECO:0000256" key="1">
    <source>
        <dbReference type="ARBA" id="ARBA00022679"/>
    </source>
</evidence>